<feature type="signal peptide" evidence="3">
    <location>
        <begin position="1"/>
        <end position="22"/>
    </location>
</feature>
<comment type="caution">
    <text evidence="4">The sequence shown here is derived from an EMBL/GenBank/DDBJ whole genome shotgun (WGS) entry which is preliminary data.</text>
</comment>
<evidence type="ECO:0000256" key="3">
    <source>
        <dbReference type="SAM" id="SignalP"/>
    </source>
</evidence>
<proteinExistence type="predicted"/>
<protein>
    <recommendedName>
        <fullName evidence="6">LPXTG cell wall anchor domain-containing protein</fullName>
    </recommendedName>
</protein>
<evidence type="ECO:0000256" key="2">
    <source>
        <dbReference type="SAM" id="Phobius"/>
    </source>
</evidence>
<feature type="region of interest" description="Disordered" evidence="1">
    <location>
        <begin position="25"/>
        <end position="61"/>
    </location>
</feature>
<feature type="transmembrane region" description="Helical" evidence="2">
    <location>
        <begin position="167"/>
        <end position="187"/>
    </location>
</feature>
<feature type="region of interest" description="Disordered" evidence="1">
    <location>
        <begin position="140"/>
        <end position="164"/>
    </location>
</feature>
<keyword evidence="2" id="KW-1133">Transmembrane helix</keyword>
<dbReference type="Proteomes" id="UP000669179">
    <property type="component" value="Unassembled WGS sequence"/>
</dbReference>
<keyword evidence="3" id="KW-0732">Signal</keyword>
<keyword evidence="2" id="KW-0472">Membrane</keyword>
<keyword evidence="5" id="KW-1185">Reference proteome</keyword>
<evidence type="ECO:0000256" key="1">
    <source>
        <dbReference type="SAM" id="MobiDB-lite"/>
    </source>
</evidence>
<keyword evidence="2" id="KW-0812">Transmembrane</keyword>
<dbReference type="EMBL" id="JAGEOJ010000004">
    <property type="protein sequence ID" value="MBO2447946.1"/>
    <property type="molecule type" value="Genomic_DNA"/>
</dbReference>
<name>A0A939PG89_9ACTN</name>
<feature type="compositionally biased region" description="Pro residues" evidence="1">
    <location>
        <begin position="25"/>
        <end position="56"/>
    </location>
</feature>
<accession>A0A939PG89</accession>
<reference evidence="4" key="1">
    <citation type="submission" date="2021-03" db="EMBL/GenBank/DDBJ databases">
        <authorList>
            <person name="Kanchanasin P."/>
            <person name="Saeng-In P."/>
            <person name="Phongsopitanun W."/>
            <person name="Yuki M."/>
            <person name="Kudo T."/>
            <person name="Ohkuma M."/>
            <person name="Tanasupawat S."/>
        </authorList>
    </citation>
    <scope>NUCLEOTIDE SEQUENCE</scope>
    <source>
        <strain evidence="4">GKU 128</strain>
    </source>
</reference>
<gene>
    <name evidence="4" type="ORF">J4573_12650</name>
</gene>
<evidence type="ECO:0000313" key="5">
    <source>
        <dbReference type="Proteomes" id="UP000669179"/>
    </source>
</evidence>
<feature type="chain" id="PRO_5039489030" description="LPXTG cell wall anchor domain-containing protein" evidence="3">
    <location>
        <begin position="23"/>
        <end position="194"/>
    </location>
</feature>
<sequence>MFILSSAAAVALAGSLVLGIPADPTPATPGTLPPATPPASPPTTPPTSPPTTPPTNPTKATVAVSPASVTTESTPLSVTFTCPSGTDTAWVTSNAFGKMPAKGNNEVGVRTLSGLSPGRYSVKLLCDGTTISATTWLQVVGQGGTPGPTPSGPPQTGGGSTAQPDRALYLTGLGLLGLSAVAGTLAWRRRRGGR</sequence>
<dbReference type="RefSeq" id="WP_208255578.1">
    <property type="nucleotide sequence ID" value="NZ_JAGEOJ010000004.1"/>
</dbReference>
<evidence type="ECO:0008006" key="6">
    <source>
        <dbReference type="Google" id="ProtNLM"/>
    </source>
</evidence>
<organism evidence="4 5">
    <name type="scientific">Actinomadura barringtoniae</name>
    <dbReference type="NCBI Taxonomy" id="1427535"/>
    <lineage>
        <taxon>Bacteria</taxon>
        <taxon>Bacillati</taxon>
        <taxon>Actinomycetota</taxon>
        <taxon>Actinomycetes</taxon>
        <taxon>Streptosporangiales</taxon>
        <taxon>Thermomonosporaceae</taxon>
        <taxon>Actinomadura</taxon>
    </lineage>
</organism>
<dbReference type="AlphaFoldDB" id="A0A939PG89"/>
<evidence type="ECO:0000313" key="4">
    <source>
        <dbReference type="EMBL" id="MBO2447946.1"/>
    </source>
</evidence>